<accession>A0ABN1ZQV9</accession>
<gene>
    <name evidence="2" type="ORF">GCM10009788_01790</name>
</gene>
<dbReference type="Proteomes" id="UP001500842">
    <property type="component" value="Unassembled WGS sequence"/>
</dbReference>
<organism evidence="2 3">
    <name type="scientific">Nocardioides humi</name>
    <dbReference type="NCBI Taxonomy" id="449461"/>
    <lineage>
        <taxon>Bacteria</taxon>
        <taxon>Bacillati</taxon>
        <taxon>Actinomycetota</taxon>
        <taxon>Actinomycetes</taxon>
        <taxon>Propionibacteriales</taxon>
        <taxon>Nocardioidaceae</taxon>
        <taxon>Nocardioides</taxon>
    </lineage>
</organism>
<dbReference type="SUPFAM" id="SSF47598">
    <property type="entry name" value="Ribbon-helix-helix"/>
    <property type="match status" value="1"/>
</dbReference>
<proteinExistence type="predicted"/>
<protein>
    <recommendedName>
        <fullName evidence="1">Antitoxin FitA-like ribbon-helix-helix domain-containing protein</fullName>
    </recommendedName>
</protein>
<keyword evidence="3" id="KW-1185">Reference proteome</keyword>
<dbReference type="RefSeq" id="WP_141003588.1">
    <property type="nucleotide sequence ID" value="NZ_BAAAOR010000002.1"/>
</dbReference>
<dbReference type="Pfam" id="PF22513">
    <property type="entry name" value="FitA-like_RHH"/>
    <property type="match status" value="1"/>
</dbReference>
<dbReference type="EMBL" id="BAAAOR010000002">
    <property type="protein sequence ID" value="GAA1502287.1"/>
    <property type="molecule type" value="Genomic_DNA"/>
</dbReference>
<feature type="domain" description="Antitoxin FitA-like ribbon-helix-helix" evidence="1">
    <location>
        <begin position="3"/>
        <end position="39"/>
    </location>
</feature>
<sequence>MSTLQVRNVSDDLRRILKERAARKGMSLSDYVRSELARTAAQPTYEEWLDRVRLRGATSPDVSAADLVRADRDR</sequence>
<evidence type="ECO:0000259" key="1">
    <source>
        <dbReference type="Pfam" id="PF22513"/>
    </source>
</evidence>
<name>A0ABN1ZQV9_9ACTN</name>
<evidence type="ECO:0000313" key="2">
    <source>
        <dbReference type="EMBL" id="GAA1502287.1"/>
    </source>
</evidence>
<comment type="caution">
    <text evidence="2">The sequence shown here is derived from an EMBL/GenBank/DDBJ whole genome shotgun (WGS) entry which is preliminary data.</text>
</comment>
<dbReference type="InterPro" id="IPR053853">
    <property type="entry name" value="FitA-like_RHH"/>
</dbReference>
<dbReference type="InterPro" id="IPR010985">
    <property type="entry name" value="Ribbon_hlx_hlx"/>
</dbReference>
<evidence type="ECO:0000313" key="3">
    <source>
        <dbReference type="Proteomes" id="UP001500842"/>
    </source>
</evidence>
<reference evidence="2 3" key="1">
    <citation type="journal article" date="2019" name="Int. J. Syst. Evol. Microbiol.">
        <title>The Global Catalogue of Microorganisms (GCM) 10K type strain sequencing project: providing services to taxonomists for standard genome sequencing and annotation.</title>
        <authorList>
            <consortium name="The Broad Institute Genomics Platform"/>
            <consortium name="The Broad Institute Genome Sequencing Center for Infectious Disease"/>
            <person name="Wu L."/>
            <person name="Ma J."/>
        </authorList>
    </citation>
    <scope>NUCLEOTIDE SEQUENCE [LARGE SCALE GENOMIC DNA]</scope>
    <source>
        <strain evidence="2 3">JCM 14942</strain>
    </source>
</reference>